<evidence type="ECO:0000256" key="1">
    <source>
        <dbReference type="ARBA" id="ARBA00022741"/>
    </source>
</evidence>
<dbReference type="PROSITE" id="PS00211">
    <property type="entry name" value="ABC_TRANSPORTER_1"/>
    <property type="match status" value="1"/>
</dbReference>
<comment type="caution">
    <text evidence="5">The sequence shown here is derived from an EMBL/GenBank/DDBJ whole genome shotgun (WGS) entry which is preliminary data.</text>
</comment>
<dbReference type="InterPro" id="IPR027417">
    <property type="entry name" value="P-loop_NTPase"/>
</dbReference>
<dbReference type="SUPFAM" id="SSF52540">
    <property type="entry name" value="P-loop containing nucleoside triphosphate hydrolases"/>
    <property type="match status" value="1"/>
</dbReference>
<evidence type="ECO:0000256" key="2">
    <source>
        <dbReference type="ARBA" id="ARBA00022840"/>
    </source>
</evidence>
<sequence length="240" mass="25192">MIEVRNLTRRFRRGSETVTALDDVSLDIIPGELTVAAGPSGSGKTTLLSIIAGYERADAGTATTANGEPTGQLGWVDLGFVPQSLTLLDELTIAENVDLPDRLNPGTRGGSGQSGSAGLAPDGDPDRPPVVQLMEQLEIGHLADRLPSQVSGGEQQRAAIGRALRLAPAILIGDEPTGHQDRGRVDLVLNILRQHAYAGHVVLISSHDEAVISIADRVITLADGRLVADERSRAGTVPGR</sequence>
<dbReference type="Pfam" id="PF00005">
    <property type="entry name" value="ABC_tran"/>
    <property type="match status" value="1"/>
</dbReference>
<evidence type="ECO:0000256" key="3">
    <source>
        <dbReference type="SAM" id="MobiDB-lite"/>
    </source>
</evidence>
<dbReference type="GO" id="GO:0016887">
    <property type="term" value="F:ATP hydrolysis activity"/>
    <property type="evidence" value="ECO:0007669"/>
    <property type="project" value="InterPro"/>
</dbReference>
<dbReference type="PANTHER" id="PTHR24220">
    <property type="entry name" value="IMPORT ATP-BINDING PROTEIN"/>
    <property type="match status" value="1"/>
</dbReference>
<proteinExistence type="predicted"/>
<dbReference type="InterPro" id="IPR015854">
    <property type="entry name" value="ABC_transpr_LolD-like"/>
</dbReference>
<keyword evidence="2 5" id="KW-0067">ATP-binding</keyword>
<dbReference type="PROSITE" id="PS50893">
    <property type="entry name" value="ABC_TRANSPORTER_2"/>
    <property type="match status" value="1"/>
</dbReference>
<feature type="domain" description="ABC transporter" evidence="4">
    <location>
        <begin position="2"/>
        <end position="237"/>
    </location>
</feature>
<dbReference type="AlphaFoldDB" id="A0A8J3QMY0"/>
<dbReference type="Proteomes" id="UP000642748">
    <property type="component" value="Unassembled WGS sequence"/>
</dbReference>
<evidence type="ECO:0000313" key="5">
    <source>
        <dbReference type="EMBL" id="GIH12874.1"/>
    </source>
</evidence>
<dbReference type="GO" id="GO:0005524">
    <property type="term" value="F:ATP binding"/>
    <property type="evidence" value="ECO:0007669"/>
    <property type="project" value="UniProtKB-KW"/>
</dbReference>
<evidence type="ECO:0000313" key="6">
    <source>
        <dbReference type="Proteomes" id="UP000642748"/>
    </source>
</evidence>
<dbReference type="Gene3D" id="3.40.50.300">
    <property type="entry name" value="P-loop containing nucleotide triphosphate hydrolases"/>
    <property type="match status" value="1"/>
</dbReference>
<reference evidence="5" key="1">
    <citation type="submission" date="2021-01" db="EMBL/GenBank/DDBJ databases">
        <title>Whole genome shotgun sequence of Rugosimonospora africana NBRC 104875.</title>
        <authorList>
            <person name="Komaki H."/>
            <person name="Tamura T."/>
        </authorList>
    </citation>
    <scope>NUCLEOTIDE SEQUENCE</scope>
    <source>
        <strain evidence="5">NBRC 104875</strain>
    </source>
</reference>
<dbReference type="SMART" id="SM00382">
    <property type="entry name" value="AAA"/>
    <property type="match status" value="1"/>
</dbReference>
<dbReference type="RefSeq" id="WP_203916582.1">
    <property type="nucleotide sequence ID" value="NZ_BONZ01000012.1"/>
</dbReference>
<dbReference type="GO" id="GO:0022857">
    <property type="term" value="F:transmembrane transporter activity"/>
    <property type="evidence" value="ECO:0007669"/>
    <property type="project" value="TreeGrafter"/>
</dbReference>
<gene>
    <name evidence="5" type="ORF">Raf01_10460</name>
</gene>
<protein>
    <submittedName>
        <fullName evidence="5">ABC transporter ATP-binding protein</fullName>
    </submittedName>
</protein>
<dbReference type="InterPro" id="IPR017871">
    <property type="entry name" value="ABC_transporter-like_CS"/>
</dbReference>
<dbReference type="InterPro" id="IPR003593">
    <property type="entry name" value="AAA+_ATPase"/>
</dbReference>
<accession>A0A8J3QMY0</accession>
<dbReference type="InterPro" id="IPR003439">
    <property type="entry name" value="ABC_transporter-like_ATP-bd"/>
</dbReference>
<keyword evidence="1" id="KW-0547">Nucleotide-binding</keyword>
<organism evidence="5 6">
    <name type="scientific">Rugosimonospora africana</name>
    <dbReference type="NCBI Taxonomy" id="556532"/>
    <lineage>
        <taxon>Bacteria</taxon>
        <taxon>Bacillati</taxon>
        <taxon>Actinomycetota</taxon>
        <taxon>Actinomycetes</taxon>
        <taxon>Micromonosporales</taxon>
        <taxon>Micromonosporaceae</taxon>
        <taxon>Rugosimonospora</taxon>
    </lineage>
</organism>
<dbReference type="GO" id="GO:0005886">
    <property type="term" value="C:plasma membrane"/>
    <property type="evidence" value="ECO:0007669"/>
    <property type="project" value="TreeGrafter"/>
</dbReference>
<keyword evidence="6" id="KW-1185">Reference proteome</keyword>
<feature type="region of interest" description="Disordered" evidence="3">
    <location>
        <begin position="99"/>
        <end position="129"/>
    </location>
</feature>
<dbReference type="EMBL" id="BONZ01000012">
    <property type="protein sequence ID" value="GIH12874.1"/>
    <property type="molecule type" value="Genomic_DNA"/>
</dbReference>
<evidence type="ECO:0000259" key="4">
    <source>
        <dbReference type="PROSITE" id="PS50893"/>
    </source>
</evidence>
<name>A0A8J3QMY0_9ACTN</name>